<evidence type="ECO:0000256" key="1">
    <source>
        <dbReference type="SAM" id="Phobius"/>
    </source>
</evidence>
<feature type="transmembrane region" description="Helical" evidence="1">
    <location>
        <begin position="77"/>
        <end position="97"/>
    </location>
</feature>
<keyword evidence="1" id="KW-0472">Membrane</keyword>
<reference evidence="2" key="1">
    <citation type="journal article" date="2014" name="Front. Microbiol.">
        <title>High frequency of phylogenetically diverse reductive dehalogenase-homologous genes in deep subseafloor sedimentary metagenomes.</title>
        <authorList>
            <person name="Kawai M."/>
            <person name="Futagami T."/>
            <person name="Toyoda A."/>
            <person name="Takaki Y."/>
            <person name="Nishi S."/>
            <person name="Hori S."/>
            <person name="Arai W."/>
            <person name="Tsubouchi T."/>
            <person name="Morono Y."/>
            <person name="Uchiyama I."/>
            <person name="Ito T."/>
            <person name="Fujiyama A."/>
            <person name="Inagaki F."/>
            <person name="Takami H."/>
        </authorList>
    </citation>
    <scope>NUCLEOTIDE SEQUENCE</scope>
    <source>
        <strain evidence="2">Expedition CK06-06</strain>
    </source>
</reference>
<gene>
    <name evidence="2" type="ORF">S01H1_12110</name>
</gene>
<dbReference type="EMBL" id="BARS01006197">
    <property type="protein sequence ID" value="GAF84242.1"/>
    <property type="molecule type" value="Genomic_DNA"/>
</dbReference>
<organism evidence="2">
    <name type="scientific">marine sediment metagenome</name>
    <dbReference type="NCBI Taxonomy" id="412755"/>
    <lineage>
        <taxon>unclassified sequences</taxon>
        <taxon>metagenomes</taxon>
        <taxon>ecological metagenomes</taxon>
    </lineage>
</organism>
<name>X0T7S2_9ZZZZ</name>
<accession>X0T7S2</accession>
<feature type="transmembrane region" description="Helical" evidence="1">
    <location>
        <begin position="13"/>
        <end position="31"/>
    </location>
</feature>
<comment type="caution">
    <text evidence="2">The sequence shown here is derived from an EMBL/GenBank/DDBJ whole genome shotgun (WGS) entry which is preliminary data.</text>
</comment>
<dbReference type="AlphaFoldDB" id="X0T7S2"/>
<proteinExistence type="predicted"/>
<sequence>MYLHTFSYNNPDVYHKICMYSFLYFIVDMYGLDKLYKLHHVAALTFLSVPIFSNNIQPNKLYDSWIMMERSTAILNFYRITKLNILKPTFAFMFFYYRIYRFLQINLSSDIERDKYNICNNHVLYSHEFCKSLINIESIIFLSLNSYWGVKIIQKAIRENVKKN</sequence>
<protein>
    <recommendedName>
        <fullName evidence="3">TLC domain-containing protein</fullName>
    </recommendedName>
</protein>
<keyword evidence="1" id="KW-1133">Transmembrane helix</keyword>
<keyword evidence="1" id="KW-0812">Transmembrane</keyword>
<evidence type="ECO:0008006" key="3">
    <source>
        <dbReference type="Google" id="ProtNLM"/>
    </source>
</evidence>
<evidence type="ECO:0000313" key="2">
    <source>
        <dbReference type="EMBL" id="GAF84242.1"/>
    </source>
</evidence>